<sequence>HTKSILLFFFSFNPQVRGHGSRQAVHQEGPKGLQEVRQQDSRPTSLASALTSLLSSTPAHWASSSPSSSKASAPAVASASGEVPRAIPRGSSPSSDSPSRLLLRLRLPPGSASPGLPVVPVVLLLVLGRACSPGVEVVHHLLLFGFGRSSPCPGLLALLGCSSCCSSLPLVFLLLVNLLLPSSKPCPSGGGRRDGGPLRRLCGAEGV</sequence>
<name>A0A6A6JDL7_WESOR</name>
<accession>A0A6A6JDL7</accession>
<dbReference type="AlphaFoldDB" id="A0A6A6JDL7"/>
<organism evidence="2 3">
    <name type="scientific">Westerdykella ornata</name>
    <dbReference type="NCBI Taxonomy" id="318751"/>
    <lineage>
        <taxon>Eukaryota</taxon>
        <taxon>Fungi</taxon>
        <taxon>Dikarya</taxon>
        <taxon>Ascomycota</taxon>
        <taxon>Pezizomycotina</taxon>
        <taxon>Dothideomycetes</taxon>
        <taxon>Pleosporomycetidae</taxon>
        <taxon>Pleosporales</taxon>
        <taxon>Sporormiaceae</taxon>
        <taxon>Westerdykella</taxon>
    </lineage>
</organism>
<feature type="non-terminal residue" evidence="2">
    <location>
        <position position="1"/>
    </location>
</feature>
<gene>
    <name evidence="2" type="ORF">EI97DRAFT_478786</name>
</gene>
<protein>
    <submittedName>
        <fullName evidence="2">Uncharacterized protein</fullName>
    </submittedName>
</protein>
<proteinExistence type="predicted"/>
<feature type="non-terminal residue" evidence="2">
    <location>
        <position position="207"/>
    </location>
</feature>
<reference evidence="2" key="1">
    <citation type="journal article" date="2020" name="Stud. Mycol.">
        <title>101 Dothideomycetes genomes: a test case for predicting lifestyles and emergence of pathogens.</title>
        <authorList>
            <person name="Haridas S."/>
            <person name="Albert R."/>
            <person name="Binder M."/>
            <person name="Bloem J."/>
            <person name="Labutti K."/>
            <person name="Salamov A."/>
            <person name="Andreopoulos B."/>
            <person name="Baker S."/>
            <person name="Barry K."/>
            <person name="Bills G."/>
            <person name="Bluhm B."/>
            <person name="Cannon C."/>
            <person name="Castanera R."/>
            <person name="Culley D."/>
            <person name="Daum C."/>
            <person name="Ezra D."/>
            <person name="Gonzalez J."/>
            <person name="Henrissat B."/>
            <person name="Kuo A."/>
            <person name="Liang C."/>
            <person name="Lipzen A."/>
            <person name="Lutzoni F."/>
            <person name="Magnuson J."/>
            <person name="Mondo S."/>
            <person name="Nolan M."/>
            <person name="Ohm R."/>
            <person name="Pangilinan J."/>
            <person name="Park H.-J."/>
            <person name="Ramirez L."/>
            <person name="Alfaro M."/>
            <person name="Sun H."/>
            <person name="Tritt A."/>
            <person name="Yoshinaga Y."/>
            <person name="Zwiers L.-H."/>
            <person name="Turgeon B."/>
            <person name="Goodwin S."/>
            <person name="Spatafora J."/>
            <person name="Crous P."/>
            <person name="Grigoriev I."/>
        </authorList>
    </citation>
    <scope>NUCLEOTIDE SEQUENCE</scope>
    <source>
        <strain evidence="2">CBS 379.55</strain>
    </source>
</reference>
<dbReference type="Proteomes" id="UP000800097">
    <property type="component" value="Unassembled WGS sequence"/>
</dbReference>
<evidence type="ECO:0000313" key="2">
    <source>
        <dbReference type="EMBL" id="KAF2274377.1"/>
    </source>
</evidence>
<feature type="region of interest" description="Disordered" evidence="1">
    <location>
        <begin position="25"/>
        <end position="44"/>
    </location>
</feature>
<evidence type="ECO:0000313" key="3">
    <source>
        <dbReference type="Proteomes" id="UP000800097"/>
    </source>
</evidence>
<dbReference type="GeneID" id="54555169"/>
<dbReference type="RefSeq" id="XP_033651916.1">
    <property type="nucleotide sequence ID" value="XM_033801994.1"/>
</dbReference>
<dbReference type="EMBL" id="ML986503">
    <property type="protein sequence ID" value="KAF2274377.1"/>
    <property type="molecule type" value="Genomic_DNA"/>
</dbReference>
<evidence type="ECO:0000256" key="1">
    <source>
        <dbReference type="SAM" id="MobiDB-lite"/>
    </source>
</evidence>
<keyword evidence="3" id="KW-1185">Reference proteome</keyword>